<dbReference type="InterPro" id="IPR001245">
    <property type="entry name" value="Ser-Thr/Tyr_kinase_cat_dom"/>
</dbReference>
<evidence type="ECO:0000256" key="7">
    <source>
        <dbReference type="ARBA" id="ARBA00022840"/>
    </source>
</evidence>
<keyword evidence="9" id="KW-0325">Glycoprotein</keyword>
<keyword evidence="4" id="KW-0732">Signal</keyword>
<dbReference type="Pfam" id="PF00954">
    <property type="entry name" value="S_locus_glycop"/>
    <property type="match status" value="1"/>
</dbReference>
<evidence type="ECO:0000259" key="15">
    <source>
        <dbReference type="PROSITE" id="PS50948"/>
    </source>
</evidence>
<dbReference type="CDD" id="cd00028">
    <property type="entry name" value="B_lectin"/>
    <property type="match status" value="1"/>
</dbReference>
<dbReference type="PANTHER" id="PTHR32444:SF234">
    <property type="entry name" value="RECEPTOR-LIKE SERINE_THREONINE-PROTEIN KINASE"/>
    <property type="match status" value="1"/>
</dbReference>
<dbReference type="Proteomes" id="UP001187192">
    <property type="component" value="Unassembled WGS sequence"/>
</dbReference>
<dbReference type="InterPro" id="IPR036426">
    <property type="entry name" value="Bulb-type_lectin_dom_sf"/>
</dbReference>
<dbReference type="GO" id="GO:0005524">
    <property type="term" value="F:ATP binding"/>
    <property type="evidence" value="ECO:0007669"/>
    <property type="project" value="UniProtKB-KW"/>
</dbReference>
<evidence type="ECO:0000313" key="16">
    <source>
        <dbReference type="EMBL" id="GMN69516.1"/>
    </source>
</evidence>
<dbReference type="InterPro" id="IPR000858">
    <property type="entry name" value="S_locus_glycoprot_dom"/>
</dbReference>
<dbReference type="SMART" id="SM00108">
    <property type="entry name" value="B_lectin"/>
    <property type="match status" value="1"/>
</dbReference>
<evidence type="ECO:0000256" key="10">
    <source>
        <dbReference type="ARBA" id="ARBA00047899"/>
    </source>
</evidence>
<dbReference type="Pfam" id="PF01453">
    <property type="entry name" value="B_lectin"/>
    <property type="match status" value="1"/>
</dbReference>
<dbReference type="GO" id="GO:0048544">
    <property type="term" value="P:recognition of pollen"/>
    <property type="evidence" value="ECO:0007669"/>
    <property type="project" value="InterPro"/>
</dbReference>
<dbReference type="EC" id="2.7.11.1" evidence="1"/>
<evidence type="ECO:0000313" key="17">
    <source>
        <dbReference type="Proteomes" id="UP001187192"/>
    </source>
</evidence>
<keyword evidence="5" id="KW-0547">Nucleotide-binding</keyword>
<dbReference type="InterPro" id="IPR020635">
    <property type="entry name" value="Tyr_kinase_cat_dom"/>
</dbReference>
<dbReference type="InterPro" id="IPR011009">
    <property type="entry name" value="Kinase-like_dom_sf"/>
</dbReference>
<dbReference type="CDD" id="cd01098">
    <property type="entry name" value="PAN_AP_plant"/>
    <property type="match status" value="1"/>
</dbReference>
<dbReference type="Gene3D" id="1.10.510.10">
    <property type="entry name" value="Transferase(Phosphotransferase) domain 1"/>
    <property type="match status" value="1"/>
</dbReference>
<comment type="caution">
    <text evidence="16">The sequence shown here is derived from an EMBL/GenBank/DDBJ whole genome shotgun (WGS) entry which is preliminary data.</text>
</comment>
<dbReference type="GO" id="GO:0004713">
    <property type="term" value="F:protein tyrosine kinase activity"/>
    <property type="evidence" value="ECO:0007669"/>
    <property type="project" value="InterPro"/>
</dbReference>
<keyword evidence="2" id="KW-0723">Serine/threonine-protein kinase</keyword>
<keyword evidence="17" id="KW-1185">Reference proteome</keyword>
<dbReference type="SUPFAM" id="SSF51110">
    <property type="entry name" value="alpha-D-mannose-specific plant lectins"/>
    <property type="match status" value="1"/>
</dbReference>
<evidence type="ECO:0000256" key="11">
    <source>
        <dbReference type="ARBA" id="ARBA00048679"/>
    </source>
</evidence>
<dbReference type="Pfam" id="PF08276">
    <property type="entry name" value="PAN_2"/>
    <property type="match status" value="1"/>
</dbReference>
<evidence type="ECO:0000256" key="8">
    <source>
        <dbReference type="ARBA" id="ARBA00023157"/>
    </source>
</evidence>
<reference evidence="16" key="1">
    <citation type="submission" date="2023-07" db="EMBL/GenBank/DDBJ databases">
        <title>draft genome sequence of fig (Ficus carica).</title>
        <authorList>
            <person name="Takahashi T."/>
            <person name="Nishimura K."/>
        </authorList>
    </citation>
    <scope>NUCLEOTIDE SEQUENCE</scope>
</reference>
<evidence type="ECO:0000259" key="13">
    <source>
        <dbReference type="PROSITE" id="PS50011"/>
    </source>
</evidence>
<dbReference type="SUPFAM" id="SSF56112">
    <property type="entry name" value="Protein kinase-like (PK-like)"/>
    <property type="match status" value="1"/>
</dbReference>
<dbReference type="InterPro" id="IPR001480">
    <property type="entry name" value="Bulb-type_lectin_dom"/>
</dbReference>
<feature type="domain" description="Bulb-type lectin" evidence="14">
    <location>
        <begin position="40"/>
        <end position="161"/>
    </location>
</feature>
<keyword evidence="6" id="KW-0418">Kinase</keyword>
<evidence type="ECO:0000256" key="9">
    <source>
        <dbReference type="ARBA" id="ARBA00023180"/>
    </source>
</evidence>
<dbReference type="PROSITE" id="PS50011">
    <property type="entry name" value="PROTEIN_KINASE_DOM"/>
    <property type="match status" value="1"/>
</dbReference>
<dbReference type="GO" id="GO:0004674">
    <property type="term" value="F:protein serine/threonine kinase activity"/>
    <property type="evidence" value="ECO:0007669"/>
    <property type="project" value="UniProtKB-KW"/>
</dbReference>
<evidence type="ECO:0000256" key="4">
    <source>
        <dbReference type="ARBA" id="ARBA00022729"/>
    </source>
</evidence>
<gene>
    <name evidence="16" type="ORF">TIFTF001_038563</name>
</gene>
<dbReference type="AlphaFoldDB" id="A0AA88JEY2"/>
<dbReference type="EMBL" id="BTGU01000865">
    <property type="protein sequence ID" value="GMN69516.1"/>
    <property type="molecule type" value="Genomic_DNA"/>
</dbReference>
<keyword evidence="12" id="KW-0812">Transmembrane</keyword>
<feature type="domain" description="Apple" evidence="15">
    <location>
        <begin position="359"/>
        <end position="451"/>
    </location>
</feature>
<protein>
    <recommendedName>
        <fullName evidence="1">non-specific serine/threonine protein kinase</fullName>
        <ecNumber evidence="1">2.7.11.1</ecNumber>
    </recommendedName>
</protein>
<keyword evidence="7" id="KW-0067">ATP-binding</keyword>
<evidence type="ECO:0000256" key="5">
    <source>
        <dbReference type="ARBA" id="ARBA00022741"/>
    </source>
</evidence>
<sequence length="600" mass="68317">MSNFVRRVLRPGCAIQKKQMAISNSLMLFISLFQTVSLAINTIGPFQCITDGTTMISKGGMFELGFFSPGNSKNRYVGIWYRNIPVRTVVWVANRCNPINGSSGLLTINGTGNLVLLNHSKSVVWSTSSSKQPKKPIVQLLDSGNLVLRDEEVENIETNYLWQSFDHPSDTLLPGMKFGWDSRTGLNRQLLAWRNWDDPCPEDLSFVLNVDPHNYPEAYLWKGKTPYYRFGPWNGVGVSGAPDIRPNPLFDFHLVYNGNEQYYRFYLKNNSGISRIVLNQTKSICQHLKWMEGDESWSVYASAPKDSCDFYGRCGANGNCVVIETSICQCLEGFKPKSQAKWDLREWSEGCVRKNPLNCKDGDNDKEILSAEDDFVKLDDIKMPDIRNTWVNESMNLEECRVKCLNDCSCVAYSNWDIQGEGKGCRIWLRDLMDIRQMSESGQKLYVRIRALELEKIRRNNKATHRNRAKVEDSDLPVFSLATISTATDKFSLKNKLGEGGFGPVYKGMLPDGQEIAVKRLSLSSHQGINELENEVILINKLQHRNLVKLLGCCIHKEEKLLIYEYMPNKSLDSFLFDPTQSKLLEWPKRFQIICGIARG</sequence>
<comment type="catalytic activity">
    <reaction evidence="11">
        <text>L-seryl-[protein] + ATP = O-phospho-L-seryl-[protein] + ADP + H(+)</text>
        <dbReference type="Rhea" id="RHEA:17989"/>
        <dbReference type="Rhea" id="RHEA-COMP:9863"/>
        <dbReference type="Rhea" id="RHEA-COMP:11604"/>
        <dbReference type="ChEBI" id="CHEBI:15378"/>
        <dbReference type="ChEBI" id="CHEBI:29999"/>
        <dbReference type="ChEBI" id="CHEBI:30616"/>
        <dbReference type="ChEBI" id="CHEBI:83421"/>
        <dbReference type="ChEBI" id="CHEBI:456216"/>
        <dbReference type="EC" id="2.7.11.1"/>
    </reaction>
</comment>
<feature type="non-terminal residue" evidence="16">
    <location>
        <position position="1"/>
    </location>
</feature>
<evidence type="ECO:0000259" key="14">
    <source>
        <dbReference type="PROSITE" id="PS50927"/>
    </source>
</evidence>
<dbReference type="Gene3D" id="2.90.10.10">
    <property type="entry name" value="Bulb-type lectin domain"/>
    <property type="match status" value="1"/>
</dbReference>
<evidence type="ECO:0000256" key="1">
    <source>
        <dbReference type="ARBA" id="ARBA00012513"/>
    </source>
</evidence>
<dbReference type="PANTHER" id="PTHR32444">
    <property type="entry name" value="BULB-TYPE LECTIN DOMAIN-CONTAINING PROTEIN"/>
    <property type="match status" value="1"/>
</dbReference>
<feature type="domain" description="Protein kinase" evidence="13">
    <location>
        <begin position="491"/>
        <end position="600"/>
    </location>
</feature>
<dbReference type="PROSITE" id="PS50948">
    <property type="entry name" value="PAN"/>
    <property type="match status" value="1"/>
</dbReference>
<evidence type="ECO:0000256" key="6">
    <source>
        <dbReference type="ARBA" id="ARBA00022777"/>
    </source>
</evidence>
<proteinExistence type="predicted"/>
<keyword evidence="8" id="KW-1015">Disulfide bond</keyword>
<keyword evidence="12" id="KW-0472">Membrane</keyword>
<dbReference type="SMART" id="SM00219">
    <property type="entry name" value="TyrKc"/>
    <property type="match status" value="1"/>
</dbReference>
<dbReference type="Pfam" id="PF07714">
    <property type="entry name" value="PK_Tyr_Ser-Thr"/>
    <property type="match status" value="1"/>
</dbReference>
<dbReference type="SMART" id="SM00473">
    <property type="entry name" value="PAN_AP"/>
    <property type="match status" value="1"/>
</dbReference>
<comment type="catalytic activity">
    <reaction evidence="10">
        <text>L-threonyl-[protein] + ATP = O-phospho-L-threonyl-[protein] + ADP + H(+)</text>
        <dbReference type="Rhea" id="RHEA:46608"/>
        <dbReference type="Rhea" id="RHEA-COMP:11060"/>
        <dbReference type="Rhea" id="RHEA-COMP:11605"/>
        <dbReference type="ChEBI" id="CHEBI:15378"/>
        <dbReference type="ChEBI" id="CHEBI:30013"/>
        <dbReference type="ChEBI" id="CHEBI:30616"/>
        <dbReference type="ChEBI" id="CHEBI:61977"/>
        <dbReference type="ChEBI" id="CHEBI:456216"/>
        <dbReference type="EC" id="2.7.11.1"/>
    </reaction>
</comment>
<evidence type="ECO:0000256" key="3">
    <source>
        <dbReference type="ARBA" id="ARBA00022679"/>
    </source>
</evidence>
<organism evidence="16 17">
    <name type="scientific">Ficus carica</name>
    <name type="common">Common fig</name>
    <dbReference type="NCBI Taxonomy" id="3494"/>
    <lineage>
        <taxon>Eukaryota</taxon>
        <taxon>Viridiplantae</taxon>
        <taxon>Streptophyta</taxon>
        <taxon>Embryophyta</taxon>
        <taxon>Tracheophyta</taxon>
        <taxon>Spermatophyta</taxon>
        <taxon>Magnoliopsida</taxon>
        <taxon>eudicotyledons</taxon>
        <taxon>Gunneridae</taxon>
        <taxon>Pentapetalae</taxon>
        <taxon>rosids</taxon>
        <taxon>fabids</taxon>
        <taxon>Rosales</taxon>
        <taxon>Moraceae</taxon>
        <taxon>Ficeae</taxon>
        <taxon>Ficus</taxon>
    </lineage>
</organism>
<dbReference type="PROSITE" id="PS50927">
    <property type="entry name" value="BULB_LECTIN"/>
    <property type="match status" value="1"/>
</dbReference>
<dbReference type="FunFam" id="3.30.200.20:FF:000195">
    <property type="entry name" value="G-type lectin S-receptor-like serine/threonine-protein kinase"/>
    <property type="match status" value="1"/>
</dbReference>
<feature type="transmembrane region" description="Helical" evidence="12">
    <location>
        <begin position="21"/>
        <end position="40"/>
    </location>
</feature>
<keyword evidence="3" id="KW-0808">Transferase</keyword>
<name>A0AA88JEY2_FICCA</name>
<keyword evidence="12" id="KW-1133">Transmembrane helix</keyword>
<evidence type="ECO:0000256" key="12">
    <source>
        <dbReference type="SAM" id="Phobius"/>
    </source>
</evidence>
<accession>A0AA88JEY2</accession>
<dbReference type="InterPro" id="IPR003609">
    <property type="entry name" value="Pan_app"/>
</dbReference>
<dbReference type="InterPro" id="IPR000719">
    <property type="entry name" value="Prot_kinase_dom"/>
</dbReference>
<dbReference type="FunFam" id="2.90.10.10:FF:000001">
    <property type="entry name" value="G-type lectin S-receptor-like serine/threonine-protein kinase"/>
    <property type="match status" value="1"/>
</dbReference>
<evidence type="ECO:0000256" key="2">
    <source>
        <dbReference type="ARBA" id="ARBA00022527"/>
    </source>
</evidence>